<accession>A0ABN9QU55</accession>
<protein>
    <submittedName>
        <fullName evidence="1">Uncharacterized protein</fullName>
    </submittedName>
</protein>
<gene>
    <name evidence="1" type="ORF">PCOR1329_LOCUS14955</name>
</gene>
<comment type="caution">
    <text evidence="1">The sequence shown here is derived from an EMBL/GenBank/DDBJ whole genome shotgun (WGS) entry which is preliminary data.</text>
</comment>
<evidence type="ECO:0000313" key="2">
    <source>
        <dbReference type="Proteomes" id="UP001189429"/>
    </source>
</evidence>
<dbReference type="Proteomes" id="UP001189429">
    <property type="component" value="Unassembled WGS sequence"/>
</dbReference>
<evidence type="ECO:0000313" key="1">
    <source>
        <dbReference type="EMBL" id="CAK0809819.1"/>
    </source>
</evidence>
<keyword evidence="2" id="KW-1185">Reference proteome</keyword>
<reference evidence="1" key="1">
    <citation type="submission" date="2023-10" db="EMBL/GenBank/DDBJ databases">
        <authorList>
            <person name="Chen Y."/>
            <person name="Shah S."/>
            <person name="Dougan E. K."/>
            <person name="Thang M."/>
            <person name="Chan C."/>
        </authorList>
    </citation>
    <scope>NUCLEOTIDE SEQUENCE [LARGE SCALE GENOMIC DNA]</scope>
</reference>
<name>A0ABN9QU55_9DINO</name>
<dbReference type="EMBL" id="CAUYUJ010004489">
    <property type="protein sequence ID" value="CAK0809819.1"/>
    <property type="molecule type" value="Genomic_DNA"/>
</dbReference>
<proteinExistence type="predicted"/>
<organism evidence="1 2">
    <name type="scientific">Prorocentrum cordatum</name>
    <dbReference type="NCBI Taxonomy" id="2364126"/>
    <lineage>
        <taxon>Eukaryota</taxon>
        <taxon>Sar</taxon>
        <taxon>Alveolata</taxon>
        <taxon>Dinophyceae</taxon>
        <taxon>Prorocentrales</taxon>
        <taxon>Prorocentraceae</taxon>
        <taxon>Prorocentrum</taxon>
    </lineage>
</organism>
<sequence length="149" mass="15885">MGRTGYHSTGGGGGGGGKEAGRCLFRTRAQLHKMVGEYMSVAAAWWAGTTGPRPRGYGAPLIRGWPAQKVSARPHIRGIASRNPDRKGADADVFAARELLQLLLQLLEDLHRGPCLLLSRRGHADRVVGFALSLTTSARARVRGGGSRC</sequence>